<evidence type="ECO:0000313" key="1">
    <source>
        <dbReference type="EMBL" id="KAB8199484.1"/>
    </source>
</evidence>
<evidence type="ECO:0000313" key="2">
    <source>
        <dbReference type="Proteomes" id="UP000326532"/>
    </source>
</evidence>
<dbReference type="AlphaFoldDB" id="A0A5N6D2J8"/>
<proteinExistence type="predicted"/>
<sequence length="94" mass="10584">MKRPRWGVGTISCKREKFNSREKVANSDDMALLTMVLWRVTAPTPEASCLLVCFGISASTVVIPRSFTALGRVRSSAERSTWGKNKLEVRDRRI</sequence>
<dbReference type="EMBL" id="ML735074">
    <property type="protein sequence ID" value="KAB8199484.1"/>
    <property type="molecule type" value="Genomic_DNA"/>
</dbReference>
<organism evidence="1 2">
    <name type="scientific">Aspergillus parasiticus</name>
    <dbReference type="NCBI Taxonomy" id="5067"/>
    <lineage>
        <taxon>Eukaryota</taxon>
        <taxon>Fungi</taxon>
        <taxon>Dikarya</taxon>
        <taxon>Ascomycota</taxon>
        <taxon>Pezizomycotina</taxon>
        <taxon>Eurotiomycetes</taxon>
        <taxon>Eurotiomycetidae</taxon>
        <taxon>Eurotiales</taxon>
        <taxon>Aspergillaceae</taxon>
        <taxon>Aspergillus</taxon>
        <taxon>Aspergillus subgen. Circumdati</taxon>
    </lineage>
</organism>
<accession>A0A5N6D2J8</accession>
<name>A0A5N6D2J8_ASPPA</name>
<dbReference type="Proteomes" id="UP000326532">
    <property type="component" value="Unassembled WGS sequence"/>
</dbReference>
<protein>
    <submittedName>
        <fullName evidence="1">Uncharacterized protein</fullName>
    </submittedName>
</protein>
<keyword evidence="2" id="KW-1185">Reference proteome</keyword>
<gene>
    <name evidence="1" type="ORF">BDV34DRAFT_36896</name>
</gene>
<dbReference type="VEuPathDB" id="FungiDB:BDV34DRAFT_36896"/>
<reference evidence="1 2" key="1">
    <citation type="submission" date="2019-04" db="EMBL/GenBank/DDBJ databases">
        <title>Fungal friends and foes A comparative genomics study of 23 Aspergillus species from section Flavi.</title>
        <authorList>
            <consortium name="DOE Joint Genome Institute"/>
            <person name="Kjaerbolling I."/>
            <person name="Vesth T.C."/>
            <person name="Frisvad J.C."/>
            <person name="Nybo J.L."/>
            <person name="Theobald S."/>
            <person name="Kildgaard S."/>
            <person name="Petersen T.I."/>
            <person name="Kuo A."/>
            <person name="Sato A."/>
            <person name="Lyhne E.K."/>
            <person name="Kogle M.E."/>
            <person name="Wiebenga A."/>
            <person name="Kun R.S."/>
            <person name="Lubbers R.J."/>
            <person name="Makela M.R."/>
            <person name="Barry K."/>
            <person name="Chovatia M."/>
            <person name="Clum A."/>
            <person name="Daum C."/>
            <person name="Haridas S."/>
            <person name="He G."/>
            <person name="LaButti K."/>
            <person name="Lipzen A."/>
            <person name="Mondo S."/>
            <person name="Pangilinan J."/>
            <person name="Riley R."/>
            <person name="Salamov A."/>
            <person name="Simmons B.A."/>
            <person name="Magnuson J.K."/>
            <person name="Henrissat B."/>
            <person name="Mortensen U.H."/>
            <person name="Larsen T.O."/>
            <person name="De vries R.P."/>
            <person name="Grigoriev I.V."/>
            <person name="Machida M."/>
            <person name="Baker S.E."/>
            <person name="Andersen M.R."/>
        </authorList>
    </citation>
    <scope>NUCLEOTIDE SEQUENCE [LARGE SCALE GENOMIC DNA]</scope>
    <source>
        <strain evidence="1 2">CBS 117618</strain>
    </source>
</reference>